<evidence type="ECO:0000259" key="1">
    <source>
        <dbReference type="Pfam" id="PF03551"/>
    </source>
</evidence>
<protein>
    <submittedName>
        <fullName evidence="2">PadR family transcriptional regulator</fullName>
    </submittedName>
</protein>
<sequence>MQTSRQSPDEGPGRRGPWPSDWLRAALGLCALRALEAGPSYGYAIIAELERAGLGTVKGGTLYPLLTRFESAGLVRTRWEAGDGGPGRKYFALTDAGRAELDAQRGRWGGFAATTTHYLDPTRDGNDDGRTP</sequence>
<organism evidence="2 3">
    <name type="scientific">Arthrobacter halodurans</name>
    <dbReference type="NCBI Taxonomy" id="516699"/>
    <lineage>
        <taxon>Bacteria</taxon>
        <taxon>Bacillati</taxon>
        <taxon>Actinomycetota</taxon>
        <taxon>Actinomycetes</taxon>
        <taxon>Micrococcales</taxon>
        <taxon>Micrococcaceae</taxon>
        <taxon>Arthrobacter</taxon>
    </lineage>
</organism>
<feature type="domain" description="Transcription regulator PadR N-terminal" evidence="1">
    <location>
        <begin position="32"/>
        <end position="102"/>
    </location>
</feature>
<dbReference type="Pfam" id="PF03551">
    <property type="entry name" value="PadR"/>
    <property type="match status" value="1"/>
</dbReference>
<proteinExistence type="predicted"/>
<evidence type="ECO:0000313" key="3">
    <source>
        <dbReference type="Proteomes" id="UP001575652"/>
    </source>
</evidence>
<dbReference type="InterPro" id="IPR036390">
    <property type="entry name" value="WH_DNA-bd_sf"/>
</dbReference>
<dbReference type="Gene3D" id="1.10.10.10">
    <property type="entry name" value="Winged helix-like DNA-binding domain superfamily/Winged helix DNA-binding domain"/>
    <property type="match status" value="1"/>
</dbReference>
<reference evidence="2 3" key="1">
    <citation type="submission" date="2024-09" db="EMBL/GenBank/DDBJ databases">
        <authorList>
            <person name="Salinas-Garcia M.A."/>
            <person name="Prieme A."/>
        </authorList>
    </citation>
    <scope>NUCLEOTIDE SEQUENCE [LARGE SCALE GENOMIC DNA]</scope>
    <source>
        <strain evidence="2 3">DSM 21081</strain>
    </source>
</reference>
<dbReference type="SUPFAM" id="SSF46785">
    <property type="entry name" value="Winged helix' DNA-binding domain"/>
    <property type="match status" value="1"/>
</dbReference>
<dbReference type="PANTHER" id="PTHR33169:SF14">
    <property type="entry name" value="TRANSCRIPTIONAL REGULATOR RV3488"/>
    <property type="match status" value="1"/>
</dbReference>
<dbReference type="EMBL" id="JBHDLJ010000006">
    <property type="protein sequence ID" value="MFB0834880.1"/>
    <property type="molecule type" value="Genomic_DNA"/>
</dbReference>
<dbReference type="RefSeq" id="WP_373972045.1">
    <property type="nucleotide sequence ID" value="NZ_JBHDLJ010000006.1"/>
</dbReference>
<dbReference type="InterPro" id="IPR005149">
    <property type="entry name" value="Tscrpt_reg_PadR_N"/>
</dbReference>
<dbReference type="PANTHER" id="PTHR33169">
    <property type="entry name" value="PADR-FAMILY TRANSCRIPTIONAL REGULATOR"/>
    <property type="match status" value="1"/>
</dbReference>
<comment type="caution">
    <text evidence="2">The sequence shown here is derived from an EMBL/GenBank/DDBJ whole genome shotgun (WGS) entry which is preliminary data.</text>
</comment>
<keyword evidence="3" id="KW-1185">Reference proteome</keyword>
<name>A0ABV4UQA3_9MICC</name>
<accession>A0ABV4UQA3</accession>
<dbReference type="InterPro" id="IPR036388">
    <property type="entry name" value="WH-like_DNA-bd_sf"/>
</dbReference>
<gene>
    <name evidence="2" type="ORF">ACETWP_09790</name>
</gene>
<evidence type="ECO:0000313" key="2">
    <source>
        <dbReference type="EMBL" id="MFB0834880.1"/>
    </source>
</evidence>
<dbReference type="Proteomes" id="UP001575652">
    <property type="component" value="Unassembled WGS sequence"/>
</dbReference>
<dbReference type="InterPro" id="IPR052509">
    <property type="entry name" value="Metal_resp_DNA-bind_regulator"/>
</dbReference>